<dbReference type="Proteomes" id="UP001204772">
    <property type="component" value="Unassembled WGS sequence"/>
</dbReference>
<comment type="caution">
    <text evidence="1">The sequence shown here is derived from an EMBL/GenBank/DDBJ whole genome shotgun (WGS) entry which is preliminary data.</text>
</comment>
<accession>A0ABT1FWA9</accession>
<evidence type="ECO:0000313" key="2">
    <source>
        <dbReference type="Proteomes" id="UP001204772"/>
    </source>
</evidence>
<organism evidence="1 2">
    <name type="scientific">Runella salmonicolor</name>
    <dbReference type="NCBI Taxonomy" id="2950278"/>
    <lineage>
        <taxon>Bacteria</taxon>
        <taxon>Pseudomonadati</taxon>
        <taxon>Bacteroidota</taxon>
        <taxon>Cytophagia</taxon>
        <taxon>Cytophagales</taxon>
        <taxon>Spirosomataceae</taxon>
        <taxon>Runella</taxon>
    </lineage>
</organism>
<name>A0ABT1FWA9_9BACT</name>
<dbReference type="EMBL" id="JAMZEL010000016">
    <property type="protein sequence ID" value="MCP1385942.1"/>
    <property type="molecule type" value="Genomic_DNA"/>
</dbReference>
<sequence>MRTLKYGYFGEDNAQQIFLENYLLQLPVYLGLIDNVTFVRDEHFKLKGHDRPNVLRIFSEAVQQGLTFHEQDVFFVGLDLDDEKMQEHERLHSEMVGKLGSSFIDKTFIFIPVQCIEHWLLYLKYKKEHPHSNKNEVYERISRPEAKKQMYGFPRPVAEKQSKVIADLTQNMDINWLENRSASFRHFHLKVTDFLSKM</sequence>
<evidence type="ECO:0000313" key="1">
    <source>
        <dbReference type="EMBL" id="MCP1385942.1"/>
    </source>
</evidence>
<reference evidence="1 2" key="1">
    <citation type="submission" date="2022-06" db="EMBL/GenBank/DDBJ databases">
        <title>Runella sp. S5 genome sequencing.</title>
        <authorList>
            <person name="Park S."/>
        </authorList>
    </citation>
    <scope>NUCLEOTIDE SEQUENCE [LARGE SCALE GENOMIC DNA]</scope>
    <source>
        <strain evidence="1 2">S5</strain>
    </source>
</reference>
<proteinExistence type="predicted"/>
<protein>
    <recommendedName>
        <fullName evidence="3">RloB-like protein</fullName>
    </recommendedName>
</protein>
<dbReference type="RefSeq" id="WP_253532537.1">
    <property type="nucleotide sequence ID" value="NZ_JAMZEL010000016.1"/>
</dbReference>
<gene>
    <name evidence="1" type="ORF">NCI00_26120</name>
</gene>
<keyword evidence="2" id="KW-1185">Reference proteome</keyword>
<evidence type="ECO:0008006" key="3">
    <source>
        <dbReference type="Google" id="ProtNLM"/>
    </source>
</evidence>